<dbReference type="GeneID" id="77731968"/>
<reference evidence="2" key="1">
    <citation type="journal article" date="2022" name="G3 (Bethesda)">
        <title>High quality genome of the basidiomycete yeast Dioszegia hungarica PDD-24b-2 isolated from cloud water.</title>
        <authorList>
            <person name="Jarrige D."/>
            <person name="Haridas S."/>
            <person name="Bleykasten-Grosshans C."/>
            <person name="Joly M."/>
            <person name="Nadalig T."/>
            <person name="Sancelme M."/>
            <person name="Vuilleumier S."/>
            <person name="Grigoriev I.V."/>
            <person name="Amato P."/>
            <person name="Bringel F."/>
        </authorList>
    </citation>
    <scope>NUCLEOTIDE SEQUENCE</scope>
    <source>
        <strain evidence="2">PDD-24b-2</strain>
    </source>
</reference>
<accession>A0AA38LVJ5</accession>
<gene>
    <name evidence="2" type="ORF">MKK02DRAFT_44089</name>
</gene>
<sequence length="265" mass="28591">MSTNSIPKAGRHSIAGCDPSSTRSVGQQHAPWLNETSLHGTDLANLSPIVKHGSLRRQHGHVRLAALQRLARSGAIRIPPPDAPPPKRQSLLPREMLDRSLPPVPPSPAAPKVSPPRSIKRKAVPEVKRSLPPTPTPPKPAAEPVRPHEPIPSPLATTTIKSPIRWPGLSPRRNIAIQSPAKPAMSEEVMSESGRPRVIVGPRVKEAVERIENTTFASKSPLSTPVKAIGDIVERPSAVSSAGLSTEARKIMADARFKRSNLKYQ</sequence>
<keyword evidence="3" id="KW-1185">Reference proteome</keyword>
<dbReference type="EMBL" id="JAKWFO010000005">
    <property type="protein sequence ID" value="KAI9635401.1"/>
    <property type="molecule type" value="Genomic_DNA"/>
</dbReference>
<dbReference type="RefSeq" id="XP_052945178.1">
    <property type="nucleotide sequence ID" value="XM_053092763.1"/>
</dbReference>
<dbReference type="Proteomes" id="UP001164286">
    <property type="component" value="Unassembled WGS sequence"/>
</dbReference>
<evidence type="ECO:0000256" key="1">
    <source>
        <dbReference type="SAM" id="MobiDB-lite"/>
    </source>
</evidence>
<feature type="compositionally biased region" description="Pro residues" evidence="1">
    <location>
        <begin position="132"/>
        <end position="141"/>
    </location>
</feature>
<feature type="region of interest" description="Disordered" evidence="1">
    <location>
        <begin position="97"/>
        <end position="173"/>
    </location>
</feature>
<comment type="caution">
    <text evidence="2">The sequence shown here is derived from an EMBL/GenBank/DDBJ whole genome shotgun (WGS) entry which is preliminary data.</text>
</comment>
<organism evidence="2 3">
    <name type="scientific">Dioszegia hungarica</name>
    <dbReference type="NCBI Taxonomy" id="4972"/>
    <lineage>
        <taxon>Eukaryota</taxon>
        <taxon>Fungi</taxon>
        <taxon>Dikarya</taxon>
        <taxon>Basidiomycota</taxon>
        <taxon>Agaricomycotina</taxon>
        <taxon>Tremellomycetes</taxon>
        <taxon>Tremellales</taxon>
        <taxon>Bulleribasidiaceae</taxon>
        <taxon>Dioszegia</taxon>
    </lineage>
</organism>
<evidence type="ECO:0000313" key="2">
    <source>
        <dbReference type="EMBL" id="KAI9635401.1"/>
    </source>
</evidence>
<proteinExistence type="predicted"/>
<feature type="region of interest" description="Disordered" evidence="1">
    <location>
        <begin position="1"/>
        <end position="30"/>
    </location>
</feature>
<evidence type="ECO:0000313" key="3">
    <source>
        <dbReference type="Proteomes" id="UP001164286"/>
    </source>
</evidence>
<dbReference type="AlphaFoldDB" id="A0AA38LVJ5"/>
<protein>
    <submittedName>
        <fullName evidence="2">Uncharacterized protein</fullName>
    </submittedName>
</protein>
<name>A0AA38LVJ5_9TREE</name>